<dbReference type="Proteomes" id="UP000799771">
    <property type="component" value="Unassembled WGS sequence"/>
</dbReference>
<dbReference type="RefSeq" id="XP_033518475.1">
    <property type="nucleotide sequence ID" value="XM_033662128.1"/>
</dbReference>
<reference evidence="1" key="1">
    <citation type="journal article" date="2020" name="Stud. Mycol.">
        <title>101 Dothideomycetes genomes: a test case for predicting lifestyles and emergence of pathogens.</title>
        <authorList>
            <person name="Haridas S."/>
            <person name="Albert R."/>
            <person name="Binder M."/>
            <person name="Bloem J."/>
            <person name="Labutti K."/>
            <person name="Salamov A."/>
            <person name="Andreopoulos B."/>
            <person name="Baker S."/>
            <person name="Barry K."/>
            <person name="Bills G."/>
            <person name="Bluhm B."/>
            <person name="Cannon C."/>
            <person name="Castanera R."/>
            <person name="Culley D."/>
            <person name="Daum C."/>
            <person name="Ezra D."/>
            <person name="Gonzalez J."/>
            <person name="Henrissat B."/>
            <person name="Kuo A."/>
            <person name="Liang C."/>
            <person name="Lipzen A."/>
            <person name="Lutzoni F."/>
            <person name="Magnuson J."/>
            <person name="Mondo S."/>
            <person name="Nolan M."/>
            <person name="Ohm R."/>
            <person name="Pangilinan J."/>
            <person name="Park H.-J."/>
            <person name="Ramirez L."/>
            <person name="Alfaro M."/>
            <person name="Sun H."/>
            <person name="Tritt A."/>
            <person name="Yoshinaga Y."/>
            <person name="Zwiers L.-H."/>
            <person name="Turgeon B."/>
            <person name="Goodwin S."/>
            <person name="Spatafora J."/>
            <person name="Crous P."/>
            <person name="Grigoriev I."/>
        </authorList>
    </citation>
    <scope>NUCLEOTIDE SEQUENCE</scope>
    <source>
        <strain evidence="1">CBS 119687</strain>
    </source>
</reference>
<sequence>MYTGLTDEVARVGVPNHVLWYWGLRFRGNMQYADLRPTQGCRALIAWARHAIPLPGVRMPAYHQYFLHHHNSRPAGISVVSNVYRTNATGVLVSPSQQLLSRSAYLVELISINMDVLHASIFRATPAVQQISLVAAQRSLILQAIKPLFQQSSYEYDALLTYTA</sequence>
<gene>
    <name evidence="1" type="ORF">P153DRAFT_144341</name>
</gene>
<organism evidence="1 2">
    <name type="scientific">Dothidotthia symphoricarpi CBS 119687</name>
    <dbReference type="NCBI Taxonomy" id="1392245"/>
    <lineage>
        <taxon>Eukaryota</taxon>
        <taxon>Fungi</taxon>
        <taxon>Dikarya</taxon>
        <taxon>Ascomycota</taxon>
        <taxon>Pezizomycotina</taxon>
        <taxon>Dothideomycetes</taxon>
        <taxon>Pleosporomycetidae</taxon>
        <taxon>Pleosporales</taxon>
        <taxon>Dothidotthiaceae</taxon>
        <taxon>Dothidotthia</taxon>
    </lineage>
</organism>
<protein>
    <submittedName>
        <fullName evidence="1">Uncharacterized protein</fullName>
    </submittedName>
</protein>
<evidence type="ECO:0000313" key="2">
    <source>
        <dbReference type="Proteomes" id="UP000799771"/>
    </source>
</evidence>
<dbReference type="GeneID" id="54402560"/>
<evidence type="ECO:0000313" key="1">
    <source>
        <dbReference type="EMBL" id="KAF2124082.1"/>
    </source>
</evidence>
<proteinExistence type="predicted"/>
<name>A0A6A5ZWF9_9PLEO</name>
<dbReference type="EMBL" id="ML977521">
    <property type="protein sequence ID" value="KAF2124082.1"/>
    <property type="molecule type" value="Genomic_DNA"/>
</dbReference>
<dbReference type="AlphaFoldDB" id="A0A6A5ZWF9"/>
<accession>A0A6A5ZWF9</accession>
<keyword evidence="2" id="KW-1185">Reference proteome</keyword>